<dbReference type="EMBL" id="AWUE01016398">
    <property type="protein sequence ID" value="OMO92054.1"/>
    <property type="molecule type" value="Genomic_DNA"/>
</dbReference>
<keyword evidence="2" id="KW-1185">Reference proteome</keyword>
<accession>A0A1R3JB47</accession>
<dbReference type="STRING" id="93759.A0A1R3JB47"/>
<comment type="caution">
    <text evidence="1">The sequence shown here is derived from an EMBL/GenBank/DDBJ whole genome shotgun (WGS) entry which is preliminary data.</text>
</comment>
<reference evidence="2" key="1">
    <citation type="submission" date="2013-09" db="EMBL/GenBank/DDBJ databases">
        <title>Corchorus olitorius genome sequencing.</title>
        <authorList>
            <person name="Alam M."/>
            <person name="Haque M.S."/>
            <person name="Islam M.S."/>
            <person name="Emdad E.M."/>
            <person name="Islam M.M."/>
            <person name="Ahmed B."/>
            <person name="Halim A."/>
            <person name="Hossen Q.M.M."/>
            <person name="Hossain M.Z."/>
            <person name="Ahmed R."/>
            <person name="Khan M.M."/>
            <person name="Islam R."/>
            <person name="Rashid M.M."/>
            <person name="Khan S.A."/>
            <person name="Rahman M.S."/>
            <person name="Alam M."/>
            <person name="Yahiya A.S."/>
            <person name="Khan M.S."/>
            <person name="Azam M.S."/>
            <person name="Haque T."/>
            <person name="Lashkar M.Z.H."/>
            <person name="Akhand A.I."/>
            <person name="Morshed G."/>
            <person name="Roy S."/>
            <person name="Uddin K.S."/>
            <person name="Rabeya T."/>
            <person name="Hossain A.S."/>
            <person name="Chowdhury A."/>
            <person name="Snigdha A.R."/>
            <person name="Mortoza M.S."/>
            <person name="Matin S.A."/>
            <person name="Hoque S.M.E."/>
            <person name="Islam M.K."/>
            <person name="Roy D.K."/>
            <person name="Haider R."/>
            <person name="Moosa M.M."/>
            <person name="Elias S.M."/>
            <person name="Hasan A.M."/>
            <person name="Jahan S."/>
            <person name="Shafiuddin M."/>
            <person name="Mahmood N."/>
            <person name="Shommy N.S."/>
        </authorList>
    </citation>
    <scope>NUCLEOTIDE SEQUENCE [LARGE SCALE GENOMIC DNA]</scope>
    <source>
        <strain evidence="2">cv. O-4</strain>
    </source>
</reference>
<dbReference type="InterPro" id="IPR036811">
    <property type="entry name" value="Ubol_cytC_Rdtase_hinge_dom_sf"/>
</dbReference>
<organism evidence="1 2">
    <name type="scientific">Corchorus olitorius</name>
    <dbReference type="NCBI Taxonomy" id="93759"/>
    <lineage>
        <taxon>Eukaryota</taxon>
        <taxon>Viridiplantae</taxon>
        <taxon>Streptophyta</taxon>
        <taxon>Embryophyta</taxon>
        <taxon>Tracheophyta</taxon>
        <taxon>Spermatophyta</taxon>
        <taxon>Magnoliopsida</taxon>
        <taxon>eudicotyledons</taxon>
        <taxon>Gunneridae</taxon>
        <taxon>Pentapetalae</taxon>
        <taxon>rosids</taxon>
        <taxon>malvids</taxon>
        <taxon>Malvales</taxon>
        <taxon>Malvaceae</taxon>
        <taxon>Grewioideae</taxon>
        <taxon>Apeibeae</taxon>
        <taxon>Corchorus</taxon>
    </lineage>
</organism>
<dbReference type="AlphaFoldDB" id="A0A1R3JB47"/>
<evidence type="ECO:0000313" key="1">
    <source>
        <dbReference type="EMBL" id="OMO92054.1"/>
    </source>
</evidence>
<dbReference type="Gene3D" id="1.10.287.20">
    <property type="entry name" value="Ubiquinol-cytochrome C reductase hinge domain"/>
    <property type="match status" value="1"/>
</dbReference>
<evidence type="ECO:0000313" key="2">
    <source>
        <dbReference type="Proteomes" id="UP000187203"/>
    </source>
</evidence>
<dbReference type="OrthoDB" id="405848at2759"/>
<proteinExistence type="predicted"/>
<dbReference type="SUPFAM" id="SSF81531">
    <property type="entry name" value="Non-heme 11 kDa protein of cytochrome bc1 complex (Ubiquinol-cytochrome c reductase)"/>
    <property type="match status" value="1"/>
</dbReference>
<name>A0A1R3JB47_9ROSI</name>
<sequence>MGRNFYIQVDNDHLIIQTNRADEEPSDPKKYLEDGCKPKCIKPFLSYQACVKRIQGCTTIILKTEITGDNIL</sequence>
<protein>
    <submittedName>
        <fullName evidence="1">Uncharacterized protein</fullName>
    </submittedName>
</protein>
<gene>
    <name evidence="1" type="ORF">COLO4_17923</name>
</gene>
<dbReference type="Proteomes" id="UP000187203">
    <property type="component" value="Unassembled WGS sequence"/>
</dbReference>